<keyword evidence="6" id="KW-0472">Membrane</keyword>
<dbReference type="SUPFAM" id="SSF52540">
    <property type="entry name" value="P-loop containing nucleoside triphosphate hydrolases"/>
    <property type="match status" value="1"/>
</dbReference>
<proteinExistence type="predicted"/>
<keyword evidence="6" id="KW-1133">Transmembrane helix</keyword>
<keyword evidence="6" id="KW-0812">Transmembrane</keyword>
<dbReference type="EMBL" id="AP014958">
    <property type="protein sequence ID" value="BAS81684.1"/>
    <property type="molecule type" value="Genomic_DNA"/>
</dbReference>
<dbReference type="Proteomes" id="UP000059680">
    <property type="component" value="Chromosome 2"/>
</dbReference>
<evidence type="ECO:0000256" key="1">
    <source>
        <dbReference type="ARBA" id="ARBA00022741"/>
    </source>
</evidence>
<dbReference type="AlphaFoldDB" id="A0A0P0VRT1"/>
<keyword evidence="9" id="KW-1185">Reference proteome</keyword>
<evidence type="ECO:0000256" key="2">
    <source>
        <dbReference type="ARBA" id="ARBA00022801"/>
    </source>
</evidence>
<organism evidence="8 9">
    <name type="scientific">Oryza sativa subsp. japonica</name>
    <name type="common">Rice</name>
    <dbReference type="NCBI Taxonomy" id="39947"/>
    <lineage>
        <taxon>Eukaryota</taxon>
        <taxon>Viridiplantae</taxon>
        <taxon>Streptophyta</taxon>
        <taxon>Embryophyta</taxon>
        <taxon>Tracheophyta</taxon>
        <taxon>Spermatophyta</taxon>
        <taxon>Magnoliopsida</taxon>
        <taxon>Liliopsida</taxon>
        <taxon>Poales</taxon>
        <taxon>Poaceae</taxon>
        <taxon>BOP clade</taxon>
        <taxon>Oryzoideae</taxon>
        <taxon>Oryzeae</taxon>
        <taxon>Oryzinae</taxon>
        <taxon>Oryza</taxon>
        <taxon>Oryza sativa</taxon>
    </lineage>
</organism>
<dbReference type="InterPro" id="IPR027417">
    <property type="entry name" value="P-loop_NTPase"/>
</dbReference>
<evidence type="ECO:0000313" key="9">
    <source>
        <dbReference type="Proteomes" id="UP000059680"/>
    </source>
</evidence>
<dbReference type="SMR" id="A0A0P0VRT1"/>
<dbReference type="eggNOG" id="KOG0342">
    <property type="taxonomic scope" value="Eukaryota"/>
</dbReference>
<feature type="short sequence motif" description="Q motif" evidence="5">
    <location>
        <begin position="42"/>
        <end position="70"/>
    </location>
</feature>
<protein>
    <submittedName>
        <fullName evidence="8">Os02g0825675 protein</fullName>
    </submittedName>
</protein>
<dbReference type="STRING" id="39947.A0A0P0VRT1"/>
<sequence length="145" mass="16026">MTDTLMGDFIFLLYAYCFLAYFKTEMVTTYHVINKLCCFIDIKFDECGISALTVNALTDAGYVQTTGVQETAFPMCLEGENVLVKAKIGTGKSAAFSGNIHLQEDTLPGRHKALHEAGMNKESLATRLQESLPSSSLLRQRQLFG</sequence>
<dbReference type="GO" id="GO:0005524">
    <property type="term" value="F:ATP binding"/>
    <property type="evidence" value="ECO:0007669"/>
    <property type="project" value="UniProtKB-KW"/>
</dbReference>
<keyword evidence="2" id="KW-0378">Hydrolase</keyword>
<dbReference type="InterPro" id="IPR014014">
    <property type="entry name" value="RNA_helicase_DEAD_Q_motif"/>
</dbReference>
<reference evidence="8 9" key="2">
    <citation type="journal article" date="2013" name="Plant Cell Physiol.">
        <title>Rice Annotation Project Database (RAP-DB): an integrative and interactive database for rice genomics.</title>
        <authorList>
            <person name="Sakai H."/>
            <person name="Lee S.S."/>
            <person name="Tanaka T."/>
            <person name="Numa H."/>
            <person name="Kim J."/>
            <person name="Kawahara Y."/>
            <person name="Wakimoto H."/>
            <person name="Yang C.C."/>
            <person name="Iwamoto M."/>
            <person name="Abe T."/>
            <person name="Yamada Y."/>
            <person name="Muto A."/>
            <person name="Inokuchi H."/>
            <person name="Ikemura T."/>
            <person name="Matsumoto T."/>
            <person name="Sasaki T."/>
            <person name="Itoh T."/>
        </authorList>
    </citation>
    <scope>NUCLEOTIDE SEQUENCE [LARGE SCALE GENOMIC DNA]</scope>
    <source>
        <strain evidence="9">cv. Nipponbare</strain>
    </source>
</reference>
<dbReference type="Gramene" id="Os02t0825675-00">
    <property type="protein sequence ID" value="Os02t0825675-00"/>
    <property type="gene ID" value="Os02g0825675"/>
</dbReference>
<dbReference type="GO" id="GO:0016787">
    <property type="term" value="F:hydrolase activity"/>
    <property type="evidence" value="ECO:0007669"/>
    <property type="project" value="UniProtKB-KW"/>
</dbReference>
<evidence type="ECO:0000256" key="5">
    <source>
        <dbReference type="PROSITE-ProRule" id="PRU00552"/>
    </source>
</evidence>
<accession>A0A0P0VRT1</accession>
<dbReference type="GO" id="GO:0003724">
    <property type="term" value="F:RNA helicase activity"/>
    <property type="evidence" value="ECO:0007669"/>
    <property type="project" value="InterPro"/>
</dbReference>
<dbReference type="PROSITE" id="PS51195">
    <property type="entry name" value="Q_MOTIF"/>
    <property type="match status" value="1"/>
</dbReference>
<evidence type="ECO:0000259" key="7">
    <source>
        <dbReference type="PROSITE" id="PS51195"/>
    </source>
</evidence>
<reference evidence="9" key="1">
    <citation type="journal article" date="2005" name="Nature">
        <title>The map-based sequence of the rice genome.</title>
        <authorList>
            <consortium name="International rice genome sequencing project (IRGSP)"/>
            <person name="Matsumoto T."/>
            <person name="Wu J."/>
            <person name="Kanamori H."/>
            <person name="Katayose Y."/>
            <person name="Fujisawa M."/>
            <person name="Namiki N."/>
            <person name="Mizuno H."/>
            <person name="Yamamoto K."/>
            <person name="Antonio B.A."/>
            <person name="Baba T."/>
            <person name="Sakata K."/>
            <person name="Nagamura Y."/>
            <person name="Aoki H."/>
            <person name="Arikawa K."/>
            <person name="Arita K."/>
            <person name="Bito T."/>
            <person name="Chiden Y."/>
            <person name="Fujitsuka N."/>
            <person name="Fukunaka R."/>
            <person name="Hamada M."/>
            <person name="Harada C."/>
            <person name="Hayashi A."/>
            <person name="Hijishita S."/>
            <person name="Honda M."/>
            <person name="Hosokawa S."/>
            <person name="Ichikawa Y."/>
            <person name="Idonuma A."/>
            <person name="Iijima M."/>
            <person name="Ikeda M."/>
            <person name="Ikeno M."/>
            <person name="Ito K."/>
            <person name="Ito S."/>
            <person name="Ito T."/>
            <person name="Ito Y."/>
            <person name="Ito Y."/>
            <person name="Iwabuchi A."/>
            <person name="Kamiya K."/>
            <person name="Karasawa W."/>
            <person name="Kurita K."/>
            <person name="Katagiri S."/>
            <person name="Kikuta A."/>
            <person name="Kobayashi H."/>
            <person name="Kobayashi N."/>
            <person name="Machita K."/>
            <person name="Maehara T."/>
            <person name="Masukawa M."/>
            <person name="Mizubayashi T."/>
            <person name="Mukai Y."/>
            <person name="Nagasaki H."/>
            <person name="Nagata Y."/>
            <person name="Naito S."/>
            <person name="Nakashima M."/>
            <person name="Nakama Y."/>
            <person name="Nakamichi Y."/>
            <person name="Nakamura M."/>
            <person name="Meguro A."/>
            <person name="Negishi M."/>
            <person name="Ohta I."/>
            <person name="Ohta T."/>
            <person name="Okamoto M."/>
            <person name="Ono N."/>
            <person name="Saji S."/>
            <person name="Sakaguchi M."/>
            <person name="Sakai K."/>
            <person name="Shibata M."/>
            <person name="Shimokawa T."/>
            <person name="Song J."/>
            <person name="Takazaki Y."/>
            <person name="Terasawa K."/>
            <person name="Tsugane M."/>
            <person name="Tsuji K."/>
            <person name="Ueda S."/>
            <person name="Waki K."/>
            <person name="Yamagata H."/>
            <person name="Yamamoto M."/>
            <person name="Yamamoto S."/>
            <person name="Yamane H."/>
            <person name="Yoshiki S."/>
            <person name="Yoshihara R."/>
            <person name="Yukawa K."/>
            <person name="Zhong H."/>
            <person name="Yano M."/>
            <person name="Yuan Q."/>
            <person name="Ouyang S."/>
            <person name="Liu J."/>
            <person name="Jones K.M."/>
            <person name="Gansberger K."/>
            <person name="Moffat K."/>
            <person name="Hill J."/>
            <person name="Bera J."/>
            <person name="Fadrosh D."/>
            <person name="Jin S."/>
            <person name="Johri S."/>
            <person name="Kim M."/>
            <person name="Overton L."/>
            <person name="Reardon M."/>
            <person name="Tsitrin T."/>
            <person name="Vuong H."/>
            <person name="Weaver B."/>
            <person name="Ciecko A."/>
            <person name="Tallon L."/>
            <person name="Jackson J."/>
            <person name="Pai G."/>
            <person name="Aken S.V."/>
            <person name="Utterback T."/>
            <person name="Reidmuller S."/>
            <person name="Feldblyum T."/>
            <person name="Hsiao J."/>
            <person name="Zismann V."/>
            <person name="Iobst S."/>
            <person name="de Vazeille A.R."/>
            <person name="Buell C.R."/>
            <person name="Ying K."/>
            <person name="Li Y."/>
            <person name="Lu T."/>
            <person name="Huang Y."/>
            <person name="Zhao Q."/>
            <person name="Feng Q."/>
            <person name="Zhang L."/>
            <person name="Zhu J."/>
            <person name="Weng Q."/>
            <person name="Mu J."/>
            <person name="Lu Y."/>
            <person name="Fan D."/>
            <person name="Liu Y."/>
            <person name="Guan J."/>
            <person name="Zhang Y."/>
            <person name="Yu S."/>
            <person name="Liu X."/>
            <person name="Zhang Y."/>
            <person name="Hong G."/>
            <person name="Han B."/>
            <person name="Choisne N."/>
            <person name="Demange N."/>
            <person name="Orjeda G."/>
            <person name="Samain S."/>
            <person name="Cattolico L."/>
            <person name="Pelletier E."/>
            <person name="Couloux A."/>
            <person name="Segurens B."/>
            <person name="Wincker P."/>
            <person name="D'Hont A."/>
            <person name="Scarpelli C."/>
            <person name="Weissenbach J."/>
            <person name="Salanoubat M."/>
            <person name="Quetier F."/>
            <person name="Yu Y."/>
            <person name="Kim H.R."/>
            <person name="Rambo T."/>
            <person name="Currie J."/>
            <person name="Collura K."/>
            <person name="Luo M."/>
            <person name="Yang T."/>
            <person name="Ammiraju J.S.S."/>
            <person name="Engler F."/>
            <person name="Soderlund C."/>
            <person name="Wing R.A."/>
            <person name="Palmer L.E."/>
            <person name="de la Bastide M."/>
            <person name="Spiegel L."/>
            <person name="Nascimento L."/>
            <person name="Zutavern T."/>
            <person name="O'Shaughnessy A."/>
            <person name="Dike S."/>
            <person name="Dedhia N."/>
            <person name="Preston R."/>
            <person name="Balija V."/>
            <person name="McCombie W.R."/>
            <person name="Chow T."/>
            <person name="Chen H."/>
            <person name="Chung M."/>
            <person name="Chen C."/>
            <person name="Shaw J."/>
            <person name="Wu H."/>
            <person name="Hsiao K."/>
            <person name="Chao Y."/>
            <person name="Chu M."/>
            <person name="Cheng C."/>
            <person name="Hour A."/>
            <person name="Lee P."/>
            <person name="Lin S."/>
            <person name="Lin Y."/>
            <person name="Liou J."/>
            <person name="Liu S."/>
            <person name="Hsing Y."/>
            <person name="Raghuvanshi S."/>
            <person name="Mohanty A."/>
            <person name="Bharti A.K."/>
            <person name="Gaur A."/>
            <person name="Gupta V."/>
            <person name="Kumar D."/>
            <person name="Ravi V."/>
            <person name="Vij S."/>
            <person name="Kapur A."/>
            <person name="Khurana P."/>
            <person name="Khurana P."/>
            <person name="Khurana J.P."/>
            <person name="Tyagi A.K."/>
            <person name="Gaikwad K."/>
            <person name="Singh A."/>
            <person name="Dalal V."/>
            <person name="Srivastava S."/>
            <person name="Dixit A."/>
            <person name="Pal A.K."/>
            <person name="Ghazi I.A."/>
            <person name="Yadav M."/>
            <person name="Pandit A."/>
            <person name="Bhargava A."/>
            <person name="Sureshbabu K."/>
            <person name="Batra K."/>
            <person name="Sharma T.R."/>
            <person name="Mohapatra T."/>
            <person name="Singh N.K."/>
            <person name="Messing J."/>
            <person name="Nelson A.B."/>
            <person name="Fuks G."/>
            <person name="Kavchok S."/>
            <person name="Keizer G."/>
            <person name="Linton E."/>
            <person name="Llaca V."/>
            <person name="Song R."/>
            <person name="Tanyolac B."/>
            <person name="Young S."/>
            <person name="Ho-Il K."/>
            <person name="Hahn J.H."/>
            <person name="Sangsakoo G."/>
            <person name="Vanavichit A."/>
            <person name="de Mattos Luiz.A.T."/>
            <person name="Zimmer P.D."/>
            <person name="Malone G."/>
            <person name="Dellagostin O."/>
            <person name="de Oliveira A.C."/>
            <person name="Bevan M."/>
            <person name="Bancroft I."/>
            <person name="Minx P."/>
            <person name="Cordum H."/>
            <person name="Wilson R."/>
            <person name="Cheng Z."/>
            <person name="Jin W."/>
            <person name="Jiang J."/>
            <person name="Leong S.A."/>
            <person name="Iwama H."/>
            <person name="Gojobori T."/>
            <person name="Itoh T."/>
            <person name="Niimura Y."/>
            <person name="Fujii Y."/>
            <person name="Habara T."/>
            <person name="Sakai H."/>
            <person name="Sato Y."/>
            <person name="Wilson G."/>
            <person name="Kumar K."/>
            <person name="McCouch S."/>
            <person name="Juretic N."/>
            <person name="Hoen D."/>
            <person name="Wright S."/>
            <person name="Bruskiewich R."/>
            <person name="Bureau T."/>
            <person name="Miyao A."/>
            <person name="Hirochika H."/>
            <person name="Nishikawa T."/>
            <person name="Kadowaki K."/>
            <person name="Sugiura M."/>
            <person name="Burr B."/>
            <person name="Sasaki T."/>
        </authorList>
    </citation>
    <scope>NUCLEOTIDE SEQUENCE [LARGE SCALE GENOMIC DNA]</scope>
    <source>
        <strain evidence="9">cv. Nipponbare</strain>
    </source>
</reference>
<gene>
    <name evidence="8" type="ordered locus">Os02g0825675</name>
    <name evidence="8" type="ORF">OSNPB_020825675</name>
</gene>
<keyword evidence="3" id="KW-0347">Helicase</keyword>
<evidence type="ECO:0000256" key="6">
    <source>
        <dbReference type="SAM" id="Phobius"/>
    </source>
</evidence>
<feature type="transmembrane region" description="Helical" evidence="6">
    <location>
        <begin position="6"/>
        <end position="22"/>
    </location>
</feature>
<dbReference type="InParanoid" id="A0A0P0VRT1"/>
<feature type="domain" description="DEAD-box RNA helicase Q" evidence="7">
    <location>
        <begin position="42"/>
        <end position="70"/>
    </location>
</feature>
<dbReference type="PaxDb" id="39947-A0A0P0VRT1"/>
<dbReference type="Gene3D" id="3.40.50.300">
    <property type="entry name" value="P-loop containing nucleotide triphosphate hydrolases"/>
    <property type="match status" value="1"/>
</dbReference>
<evidence type="ECO:0000256" key="3">
    <source>
        <dbReference type="ARBA" id="ARBA00022806"/>
    </source>
</evidence>
<keyword evidence="4" id="KW-0067">ATP-binding</keyword>
<evidence type="ECO:0000313" key="8">
    <source>
        <dbReference type="EMBL" id="BAS81684.1"/>
    </source>
</evidence>
<evidence type="ECO:0000256" key="4">
    <source>
        <dbReference type="ARBA" id="ARBA00022840"/>
    </source>
</evidence>
<keyword evidence="1" id="KW-0547">Nucleotide-binding</keyword>
<name>A0A0P0VRT1_ORYSJ</name>
<reference evidence="8 9" key="3">
    <citation type="journal article" date="2013" name="Rice">
        <title>Improvement of the Oryza sativa Nipponbare reference genome using next generation sequence and optical map data.</title>
        <authorList>
            <person name="Kawahara Y."/>
            <person name="de la Bastide M."/>
            <person name="Hamilton J.P."/>
            <person name="Kanamori H."/>
            <person name="McCombie W.R."/>
            <person name="Ouyang S."/>
            <person name="Schwartz D.C."/>
            <person name="Tanaka T."/>
            <person name="Wu J."/>
            <person name="Zhou S."/>
            <person name="Childs K.L."/>
            <person name="Davidson R.M."/>
            <person name="Lin H."/>
            <person name="Quesada-Ocampo L."/>
            <person name="Vaillancourt B."/>
            <person name="Sakai H."/>
            <person name="Lee S.S."/>
            <person name="Kim J."/>
            <person name="Numa H."/>
            <person name="Itoh T."/>
            <person name="Buell C.R."/>
            <person name="Matsumoto T."/>
        </authorList>
    </citation>
    <scope>NUCLEOTIDE SEQUENCE [LARGE SCALE GENOMIC DNA]</scope>
    <source>
        <strain evidence="9">cv. Nipponbare</strain>
    </source>
</reference>